<organism evidence="1 2">
    <name type="scientific">Ambispora gerdemannii</name>
    <dbReference type="NCBI Taxonomy" id="144530"/>
    <lineage>
        <taxon>Eukaryota</taxon>
        <taxon>Fungi</taxon>
        <taxon>Fungi incertae sedis</taxon>
        <taxon>Mucoromycota</taxon>
        <taxon>Glomeromycotina</taxon>
        <taxon>Glomeromycetes</taxon>
        <taxon>Archaeosporales</taxon>
        <taxon>Ambisporaceae</taxon>
        <taxon>Ambispora</taxon>
    </lineage>
</organism>
<feature type="non-terminal residue" evidence="1">
    <location>
        <position position="1"/>
    </location>
</feature>
<protein>
    <submittedName>
        <fullName evidence="1">8619_t:CDS:1</fullName>
    </submittedName>
</protein>
<evidence type="ECO:0000313" key="2">
    <source>
        <dbReference type="Proteomes" id="UP000789831"/>
    </source>
</evidence>
<gene>
    <name evidence="1" type="ORF">AGERDE_LOCUS12762</name>
</gene>
<sequence>NRKRFVNEGLNSASGISNKFSSFFCEPCDEKGEHVRDVFVRDILSFEESY</sequence>
<reference evidence="1" key="1">
    <citation type="submission" date="2021-06" db="EMBL/GenBank/DDBJ databases">
        <authorList>
            <person name="Kallberg Y."/>
            <person name="Tangrot J."/>
            <person name="Rosling A."/>
        </authorList>
    </citation>
    <scope>NUCLEOTIDE SEQUENCE</scope>
    <source>
        <strain evidence="1">MT106</strain>
    </source>
</reference>
<name>A0A9N9HKA3_9GLOM</name>
<proteinExistence type="predicted"/>
<comment type="caution">
    <text evidence="1">The sequence shown here is derived from an EMBL/GenBank/DDBJ whole genome shotgun (WGS) entry which is preliminary data.</text>
</comment>
<dbReference type="Proteomes" id="UP000789831">
    <property type="component" value="Unassembled WGS sequence"/>
</dbReference>
<dbReference type="EMBL" id="CAJVPL010011161">
    <property type="protein sequence ID" value="CAG8683174.1"/>
    <property type="molecule type" value="Genomic_DNA"/>
</dbReference>
<dbReference type="AlphaFoldDB" id="A0A9N9HKA3"/>
<keyword evidence="2" id="KW-1185">Reference proteome</keyword>
<evidence type="ECO:0000313" key="1">
    <source>
        <dbReference type="EMBL" id="CAG8683174.1"/>
    </source>
</evidence>
<accession>A0A9N9HKA3</accession>
<feature type="non-terminal residue" evidence="1">
    <location>
        <position position="50"/>
    </location>
</feature>